<comment type="caution">
    <text evidence="2">The sequence shown here is derived from an EMBL/GenBank/DDBJ whole genome shotgun (WGS) entry which is preliminary data.</text>
</comment>
<gene>
    <name evidence="2" type="ORF">ACFPK1_19635</name>
</gene>
<dbReference type="Proteomes" id="UP001596175">
    <property type="component" value="Unassembled WGS sequence"/>
</dbReference>
<accession>A0ABV9ZJI4</accession>
<dbReference type="EMBL" id="JBHSKG010000010">
    <property type="protein sequence ID" value="MFC5140460.1"/>
    <property type="molecule type" value="Genomic_DNA"/>
</dbReference>
<evidence type="ECO:0000313" key="2">
    <source>
        <dbReference type="EMBL" id="MFC5140460.1"/>
    </source>
</evidence>
<feature type="transmembrane region" description="Helical" evidence="1">
    <location>
        <begin position="104"/>
        <end position="122"/>
    </location>
</feature>
<keyword evidence="3" id="KW-1185">Reference proteome</keyword>
<sequence length="153" mass="16578">MTADGGGAPPRTAYEPPQQSVGGQLLDAVVVLVLIFVTLFATTYITSAEDEATTDTRPLAELPLTPGERTQYQKMIDAGVADEETIAAGVEANQPADDKYEIDVLALLGTVVLLALYLGFVYRVSFREYREVVEERFGPAEPSRHDTDPGRTS</sequence>
<keyword evidence="1" id="KW-0812">Transmembrane</keyword>
<evidence type="ECO:0000256" key="1">
    <source>
        <dbReference type="SAM" id="Phobius"/>
    </source>
</evidence>
<dbReference type="RefSeq" id="WP_378022620.1">
    <property type="nucleotide sequence ID" value="NZ_JBHSKG010000010.1"/>
</dbReference>
<protein>
    <submittedName>
        <fullName evidence="2">Uncharacterized protein</fullName>
    </submittedName>
</protein>
<feature type="transmembrane region" description="Helical" evidence="1">
    <location>
        <begin position="25"/>
        <end position="45"/>
    </location>
</feature>
<keyword evidence="1" id="KW-0472">Membrane</keyword>
<organism evidence="2 3">
    <name type="scientific">Actinomycetospora rhizophila</name>
    <dbReference type="NCBI Taxonomy" id="1416876"/>
    <lineage>
        <taxon>Bacteria</taxon>
        <taxon>Bacillati</taxon>
        <taxon>Actinomycetota</taxon>
        <taxon>Actinomycetes</taxon>
        <taxon>Pseudonocardiales</taxon>
        <taxon>Pseudonocardiaceae</taxon>
        <taxon>Actinomycetospora</taxon>
    </lineage>
</organism>
<proteinExistence type="predicted"/>
<reference evidence="3" key="1">
    <citation type="journal article" date="2019" name="Int. J. Syst. Evol. Microbiol.">
        <title>The Global Catalogue of Microorganisms (GCM) 10K type strain sequencing project: providing services to taxonomists for standard genome sequencing and annotation.</title>
        <authorList>
            <consortium name="The Broad Institute Genomics Platform"/>
            <consortium name="The Broad Institute Genome Sequencing Center for Infectious Disease"/>
            <person name="Wu L."/>
            <person name="Ma J."/>
        </authorList>
    </citation>
    <scope>NUCLEOTIDE SEQUENCE [LARGE SCALE GENOMIC DNA]</scope>
    <source>
        <strain evidence="3">XZYJ18</strain>
    </source>
</reference>
<evidence type="ECO:0000313" key="3">
    <source>
        <dbReference type="Proteomes" id="UP001596175"/>
    </source>
</evidence>
<keyword evidence="1" id="KW-1133">Transmembrane helix</keyword>
<name>A0ABV9ZJI4_9PSEU</name>